<accession>A0A3N9TJJ9</accession>
<dbReference type="RefSeq" id="WP_124936490.1">
    <property type="nucleotide sequence ID" value="NZ_RJVQ01000002.1"/>
</dbReference>
<dbReference type="Gene3D" id="2.40.128.100">
    <property type="entry name" value="OPCA outer membrane adhesin/invasin"/>
    <property type="match status" value="1"/>
</dbReference>
<keyword evidence="3" id="KW-1185">Reference proteome</keyword>
<evidence type="ECO:0000256" key="1">
    <source>
        <dbReference type="SAM" id="SignalP"/>
    </source>
</evidence>
<organism evidence="2 3">
    <name type="scientific">Vibrio viridaestus</name>
    <dbReference type="NCBI Taxonomy" id="2487322"/>
    <lineage>
        <taxon>Bacteria</taxon>
        <taxon>Pseudomonadati</taxon>
        <taxon>Pseudomonadota</taxon>
        <taxon>Gammaproteobacteria</taxon>
        <taxon>Vibrionales</taxon>
        <taxon>Vibrionaceae</taxon>
        <taxon>Vibrio</taxon>
    </lineage>
</organism>
<dbReference type="Proteomes" id="UP000281112">
    <property type="component" value="Unassembled WGS sequence"/>
</dbReference>
<protein>
    <submittedName>
        <fullName evidence="2">Autotransporter outer membrane beta-barrel domain-containing protein</fullName>
    </submittedName>
</protein>
<evidence type="ECO:0000313" key="2">
    <source>
        <dbReference type="EMBL" id="RQW64370.1"/>
    </source>
</evidence>
<gene>
    <name evidence="2" type="ORF">EES38_07270</name>
</gene>
<name>A0A3N9TJJ9_9VIBR</name>
<reference evidence="2 3" key="1">
    <citation type="submission" date="2018-11" db="EMBL/GenBank/DDBJ databases">
        <title>Vibrio LJC006 sp. nov., isolated from seawater during the bloom of the enteromorpha.</title>
        <authorList>
            <person name="Liang J."/>
        </authorList>
    </citation>
    <scope>NUCLEOTIDE SEQUENCE [LARGE SCALE GENOMIC DNA]</scope>
    <source>
        <strain evidence="2 3">LJC006</strain>
    </source>
</reference>
<feature type="signal peptide" evidence="1">
    <location>
        <begin position="1"/>
        <end position="21"/>
    </location>
</feature>
<proteinExistence type="predicted"/>
<feature type="chain" id="PRO_5018083077" evidence="1">
    <location>
        <begin position="22"/>
        <end position="256"/>
    </location>
</feature>
<comment type="caution">
    <text evidence="2">The sequence shown here is derived from an EMBL/GenBank/DDBJ whole genome shotgun (WGS) entry which is preliminary data.</text>
</comment>
<dbReference type="GO" id="GO:0004190">
    <property type="term" value="F:aspartic-type endopeptidase activity"/>
    <property type="evidence" value="ECO:0007669"/>
    <property type="project" value="InterPro"/>
</dbReference>
<dbReference type="InterPro" id="IPR020080">
    <property type="entry name" value="OM_adhesin/peptidase_omptin"/>
</dbReference>
<keyword evidence="1" id="KW-0732">Signal</keyword>
<dbReference type="SUPFAM" id="SSF69917">
    <property type="entry name" value="OMPT-like"/>
    <property type="match status" value="1"/>
</dbReference>
<evidence type="ECO:0000313" key="3">
    <source>
        <dbReference type="Proteomes" id="UP000281112"/>
    </source>
</evidence>
<dbReference type="EMBL" id="RJVQ01000002">
    <property type="protein sequence ID" value="RQW64370.1"/>
    <property type="molecule type" value="Genomic_DNA"/>
</dbReference>
<dbReference type="AlphaFoldDB" id="A0A3N9TJJ9"/>
<dbReference type="OrthoDB" id="597531at2"/>
<sequence length="256" mass="28074">MKVYFYTAGVLCCCFSVASQAQEVEGGIDLITSHFRYEEPNFMEMKGSMIGIGGDIAVRNNGLMLGLQGSYIEGDIDYTSNGSGSDDGVPNSIWEVRGLVGTDMAGQMNTRVTPYTGLGFRRLFDDHGGRQTTTGANAYDRIQDYLYLPIGIAVQTESTGWQVRGELEYDYLIRGENQTNLSDAGNYPDLKFTQKNGYGLRASLTLSTAVNLGVISSLGITPYFKYWNIDRSNVNSGYLEPSNNSTELGLKARLGF</sequence>